<comment type="caution">
    <text evidence="5">The sequence shown here is derived from an EMBL/GenBank/DDBJ whole genome shotgun (WGS) entry which is preliminary data.</text>
</comment>
<dbReference type="Gene3D" id="3.40.50.720">
    <property type="entry name" value="NAD(P)-binding Rossmann-like Domain"/>
    <property type="match status" value="1"/>
</dbReference>
<dbReference type="InterPro" id="IPR051317">
    <property type="entry name" value="Gfo/Idh/MocA_oxidoreduct"/>
</dbReference>
<feature type="domain" description="Gfo/Idh/MocA-like oxidoreductase N-terminal" evidence="3">
    <location>
        <begin position="7"/>
        <end position="112"/>
    </location>
</feature>
<name>A0ABY6U2K0_BIOOC</name>
<protein>
    <recommendedName>
        <fullName evidence="7">Gfo/Idh/MocA-like oxidoreductase N-terminal domain-containing protein</fullName>
    </recommendedName>
</protein>
<feature type="domain" description="GFO/IDH/MocA-like oxidoreductase" evidence="4">
    <location>
        <begin position="122"/>
        <end position="243"/>
    </location>
</feature>
<dbReference type="Proteomes" id="UP000766486">
    <property type="component" value="Unassembled WGS sequence"/>
</dbReference>
<dbReference type="EMBL" id="CABFNS010000732">
    <property type="protein sequence ID" value="VUC25261.1"/>
    <property type="molecule type" value="Genomic_DNA"/>
</dbReference>
<dbReference type="PANTHER" id="PTHR43708">
    <property type="entry name" value="CONSERVED EXPRESSED OXIDOREDUCTASE (EUROFUNG)"/>
    <property type="match status" value="1"/>
</dbReference>
<evidence type="ECO:0000256" key="1">
    <source>
        <dbReference type="ARBA" id="ARBA00010928"/>
    </source>
</evidence>
<dbReference type="SUPFAM" id="SSF51735">
    <property type="entry name" value="NAD(P)-binding Rossmann-fold domains"/>
    <property type="match status" value="1"/>
</dbReference>
<dbReference type="PANTHER" id="PTHR43708:SF5">
    <property type="entry name" value="CONSERVED EXPRESSED OXIDOREDUCTASE (EUROFUNG)-RELATED"/>
    <property type="match status" value="1"/>
</dbReference>
<comment type="similarity">
    <text evidence="1">Belongs to the Gfo/Idh/MocA family.</text>
</comment>
<dbReference type="Pfam" id="PF01408">
    <property type="entry name" value="GFO_IDH_MocA"/>
    <property type="match status" value="1"/>
</dbReference>
<dbReference type="InterPro" id="IPR000683">
    <property type="entry name" value="Gfo/Idh/MocA-like_OxRdtase_N"/>
</dbReference>
<dbReference type="InterPro" id="IPR055170">
    <property type="entry name" value="GFO_IDH_MocA-like_dom"/>
</dbReference>
<dbReference type="Pfam" id="PF22725">
    <property type="entry name" value="GFO_IDH_MocA_C3"/>
    <property type="match status" value="1"/>
</dbReference>
<gene>
    <name evidence="5" type="ORF">CLO192961_LOCUS160771</name>
</gene>
<organism evidence="5 6">
    <name type="scientific">Bionectria ochroleuca</name>
    <name type="common">Gliocladium roseum</name>
    <dbReference type="NCBI Taxonomy" id="29856"/>
    <lineage>
        <taxon>Eukaryota</taxon>
        <taxon>Fungi</taxon>
        <taxon>Dikarya</taxon>
        <taxon>Ascomycota</taxon>
        <taxon>Pezizomycotina</taxon>
        <taxon>Sordariomycetes</taxon>
        <taxon>Hypocreomycetidae</taxon>
        <taxon>Hypocreales</taxon>
        <taxon>Bionectriaceae</taxon>
        <taxon>Clonostachys</taxon>
    </lineage>
</organism>
<evidence type="ECO:0000313" key="6">
    <source>
        <dbReference type="Proteomes" id="UP000766486"/>
    </source>
</evidence>
<keyword evidence="2" id="KW-0560">Oxidoreductase</keyword>
<evidence type="ECO:0000313" key="5">
    <source>
        <dbReference type="EMBL" id="VUC25261.1"/>
    </source>
</evidence>
<sequence length="350" mass="38643">MEAGKYRVGVIGYGLSSKVFHIPFILNNSRFELGAIVQRSGDEAKTRHSPVTIHRSTEALFEDKTIDLVVVSTPPPTHFPLVMVVEKPFCTTSKECDELIDLAKAKGKLLTVFQNRRWDADFVTLKKLLEDNVLGRVVEFESHFDRYDPQVPPRDATPTPGSGVIYDLGTHLLDQILHIYGLPSRVTGFLDRQRSGADPNGVFDACTILLHYDTGLLATVKASPLSADKNQLRFWVRGEKGSYKKHHLDPQEPQIIGGMEITDAKFGLEEAGNEGILTISQNGTQEPKPHPNVPPPTYSEFYNILGTALDGNGPVPVRPEDARNVIRIVELAQESAAKGETLALNKGEAR</sequence>
<evidence type="ECO:0000259" key="3">
    <source>
        <dbReference type="Pfam" id="PF01408"/>
    </source>
</evidence>
<keyword evidence="6" id="KW-1185">Reference proteome</keyword>
<dbReference type="InterPro" id="IPR036291">
    <property type="entry name" value="NAD(P)-bd_dom_sf"/>
</dbReference>
<evidence type="ECO:0000259" key="4">
    <source>
        <dbReference type="Pfam" id="PF22725"/>
    </source>
</evidence>
<proteinExistence type="inferred from homology"/>
<reference evidence="5 6" key="1">
    <citation type="submission" date="2019-06" db="EMBL/GenBank/DDBJ databases">
        <authorList>
            <person name="Broberg M."/>
        </authorList>
    </citation>
    <scope>NUCLEOTIDE SEQUENCE [LARGE SCALE GENOMIC DNA]</scope>
</reference>
<accession>A0ABY6U2K0</accession>
<dbReference type="Gene3D" id="3.30.360.10">
    <property type="entry name" value="Dihydrodipicolinate Reductase, domain 2"/>
    <property type="match status" value="1"/>
</dbReference>
<evidence type="ECO:0000256" key="2">
    <source>
        <dbReference type="ARBA" id="ARBA00023002"/>
    </source>
</evidence>
<evidence type="ECO:0008006" key="7">
    <source>
        <dbReference type="Google" id="ProtNLM"/>
    </source>
</evidence>